<sequence>MDYIESILSKEICIRCTSILVRKQLLGLHAARERGGDVYVPFESKEHLAFILRKLQTLGLLFADAPAGWPPAAVFEHLRDEGLLQGRIKTVTWRQPNQPVLGLD</sequence>
<comment type="caution">
    <text evidence="1">The sequence shown here is derived from an EMBL/GenBank/DDBJ whole genome shotgun (WGS) entry which is preliminary data.</text>
</comment>
<gene>
    <name evidence="1" type="ORF">PZA18_02980</name>
</gene>
<dbReference type="EMBL" id="JARRAF010000002">
    <property type="protein sequence ID" value="MDK2123013.1"/>
    <property type="molecule type" value="Genomic_DNA"/>
</dbReference>
<evidence type="ECO:0000313" key="2">
    <source>
        <dbReference type="Proteomes" id="UP001172778"/>
    </source>
</evidence>
<organism evidence="1 2">
    <name type="scientific">Parachitinimonas caeni</name>
    <dbReference type="NCBI Taxonomy" id="3031301"/>
    <lineage>
        <taxon>Bacteria</taxon>
        <taxon>Pseudomonadati</taxon>
        <taxon>Pseudomonadota</taxon>
        <taxon>Betaproteobacteria</taxon>
        <taxon>Neisseriales</taxon>
        <taxon>Chitinibacteraceae</taxon>
        <taxon>Parachitinimonas</taxon>
    </lineage>
</organism>
<evidence type="ECO:0000313" key="1">
    <source>
        <dbReference type="EMBL" id="MDK2123013.1"/>
    </source>
</evidence>
<keyword evidence="2" id="KW-1185">Reference proteome</keyword>
<dbReference type="Proteomes" id="UP001172778">
    <property type="component" value="Unassembled WGS sequence"/>
</dbReference>
<reference evidence="1" key="1">
    <citation type="submission" date="2023-03" db="EMBL/GenBank/DDBJ databases">
        <title>Chitinimonas shenzhenensis gen. nov., sp. nov., a novel member of family Burkholderiaceae isolated from activated sludge collected in Shen Zhen, China.</title>
        <authorList>
            <person name="Wang X."/>
        </authorList>
    </citation>
    <scope>NUCLEOTIDE SEQUENCE</scope>
    <source>
        <strain evidence="1">DQS-5</strain>
    </source>
</reference>
<accession>A0ABT7DSH1</accession>
<dbReference type="RefSeq" id="WP_284099299.1">
    <property type="nucleotide sequence ID" value="NZ_JARRAF010000002.1"/>
</dbReference>
<name>A0ABT7DSH1_9NEIS</name>
<protein>
    <submittedName>
        <fullName evidence="1">Uncharacterized protein</fullName>
    </submittedName>
</protein>
<proteinExistence type="predicted"/>